<feature type="transmembrane region" description="Helical" evidence="1">
    <location>
        <begin position="124"/>
        <end position="145"/>
    </location>
</feature>
<feature type="transmembrane region" description="Helical" evidence="1">
    <location>
        <begin position="192"/>
        <end position="214"/>
    </location>
</feature>
<feature type="transmembrane region" description="Helical" evidence="1">
    <location>
        <begin position="76"/>
        <end position="104"/>
    </location>
</feature>
<dbReference type="RefSeq" id="WP_374217605.1">
    <property type="nucleotide sequence ID" value="NZ_JAXOVW010000017.1"/>
</dbReference>
<feature type="transmembrane region" description="Helical" evidence="1">
    <location>
        <begin position="152"/>
        <end position="172"/>
    </location>
</feature>
<keyword evidence="1" id="KW-1133">Transmembrane helix</keyword>
<evidence type="ECO:0000313" key="3">
    <source>
        <dbReference type="Proteomes" id="UP001291930"/>
    </source>
</evidence>
<comment type="caution">
    <text evidence="2">The sequence shown here is derived from an EMBL/GenBank/DDBJ whole genome shotgun (WGS) entry which is preliminary data.</text>
</comment>
<feature type="transmembrane region" description="Helical" evidence="1">
    <location>
        <begin position="12"/>
        <end position="29"/>
    </location>
</feature>
<keyword evidence="1" id="KW-0812">Transmembrane</keyword>
<feature type="transmembrane region" description="Helical" evidence="1">
    <location>
        <begin position="35"/>
        <end position="55"/>
    </location>
</feature>
<accession>A0ABU5JWL9</accession>
<dbReference type="Proteomes" id="UP001291930">
    <property type="component" value="Unassembled WGS sequence"/>
</dbReference>
<dbReference type="EMBL" id="JAXOVW010000017">
    <property type="protein sequence ID" value="MDZ5607497.1"/>
    <property type="molecule type" value="Genomic_DNA"/>
</dbReference>
<dbReference type="PANTHER" id="PTHR41309:SF2">
    <property type="entry name" value="MEMBRANE PROTEIN"/>
    <property type="match status" value="1"/>
</dbReference>
<proteinExistence type="predicted"/>
<name>A0ABU5JWL9_9BACI</name>
<keyword evidence="1" id="KW-0472">Membrane</keyword>
<keyword evidence="3" id="KW-1185">Reference proteome</keyword>
<dbReference type="InterPro" id="IPR025699">
    <property type="entry name" value="ABC2_memb-like"/>
</dbReference>
<sequence>MRQLIFKELYMQRGLVVIYIILSGFAFGFDMKSQNGFLISCILLSIFAMSTSLRIDERNNSDRILNSLPLLRKHVVIAKYISFIFFILMSICITVFVSFGFYVIGQLDRIVAEYYPLFGGAVPWELAIVGFGITLLYAILLLPIVFAFGGKIATYAAMILPIIIMIFNRHILPQILNVLMFVQHILGNMSTGTLWGIGIFLLGLLTSISIGVSIQCYRRRDL</sequence>
<evidence type="ECO:0000313" key="2">
    <source>
        <dbReference type="EMBL" id="MDZ5607497.1"/>
    </source>
</evidence>
<dbReference type="PANTHER" id="PTHR41309">
    <property type="entry name" value="MEMBRANE PROTEIN-RELATED"/>
    <property type="match status" value="1"/>
</dbReference>
<reference evidence="3" key="1">
    <citation type="submission" date="2023-11" db="EMBL/GenBank/DDBJ databases">
        <title>Genome Sequence of Bacillus pseudomycoides stain BUPM19.</title>
        <authorList>
            <person name="Farhat A."/>
        </authorList>
    </citation>
    <scope>NUCLEOTIDE SEQUENCE [LARGE SCALE GENOMIC DNA]</scope>
    <source>
        <strain evidence="3">BUPM19</strain>
    </source>
</reference>
<organism evidence="2 3">
    <name type="scientific">Bacillus bingmayongensis</name>
    <dbReference type="NCBI Taxonomy" id="1150157"/>
    <lineage>
        <taxon>Bacteria</taxon>
        <taxon>Bacillati</taxon>
        <taxon>Bacillota</taxon>
        <taxon>Bacilli</taxon>
        <taxon>Bacillales</taxon>
        <taxon>Bacillaceae</taxon>
        <taxon>Bacillus</taxon>
    </lineage>
</organism>
<protein>
    <submittedName>
        <fullName evidence="2">ABC-2 transporter permease</fullName>
    </submittedName>
</protein>
<evidence type="ECO:0000256" key="1">
    <source>
        <dbReference type="SAM" id="Phobius"/>
    </source>
</evidence>
<gene>
    <name evidence="2" type="ORF">U2I54_10440</name>
</gene>
<dbReference type="Pfam" id="PF13346">
    <property type="entry name" value="ABC2_membrane_5"/>
    <property type="match status" value="1"/>
</dbReference>